<protein>
    <submittedName>
        <fullName evidence="1">Uncharacterized protein</fullName>
    </submittedName>
</protein>
<gene>
    <name evidence="1" type="ORF">T05_4620</name>
</gene>
<sequence length="102" mass="11385">MTFTRFSVEPIMPTFQVVIRSNIYIMYISKRQTFIVPASSRLTPVSSCGTGRKAVARIPAHRLSYVPPGRSESSCPVPAYSGNSPESRVSGLFQNHKLYFLD</sequence>
<comment type="caution">
    <text evidence="1">The sequence shown here is derived from an EMBL/GenBank/DDBJ whole genome shotgun (WGS) entry which is preliminary data.</text>
</comment>
<dbReference type="AlphaFoldDB" id="A0A0V0SWB6"/>
<evidence type="ECO:0000313" key="1">
    <source>
        <dbReference type="EMBL" id="KRX30663.1"/>
    </source>
</evidence>
<reference evidence="1 2" key="1">
    <citation type="submission" date="2015-01" db="EMBL/GenBank/DDBJ databases">
        <title>Evolution of Trichinella species and genotypes.</title>
        <authorList>
            <person name="Korhonen P.K."/>
            <person name="Edoardo P."/>
            <person name="Giuseppe L.R."/>
            <person name="Gasser R.B."/>
        </authorList>
    </citation>
    <scope>NUCLEOTIDE SEQUENCE [LARGE SCALE GENOMIC DNA]</scope>
    <source>
        <strain evidence="1">ISS417</strain>
    </source>
</reference>
<organism evidence="1 2">
    <name type="scientific">Trichinella murrelli</name>
    <dbReference type="NCBI Taxonomy" id="144512"/>
    <lineage>
        <taxon>Eukaryota</taxon>
        <taxon>Metazoa</taxon>
        <taxon>Ecdysozoa</taxon>
        <taxon>Nematoda</taxon>
        <taxon>Enoplea</taxon>
        <taxon>Dorylaimia</taxon>
        <taxon>Trichinellida</taxon>
        <taxon>Trichinellidae</taxon>
        <taxon>Trichinella</taxon>
    </lineage>
</organism>
<evidence type="ECO:0000313" key="2">
    <source>
        <dbReference type="Proteomes" id="UP000055048"/>
    </source>
</evidence>
<proteinExistence type="predicted"/>
<dbReference type="Proteomes" id="UP000055048">
    <property type="component" value="Unassembled WGS sequence"/>
</dbReference>
<dbReference type="EMBL" id="JYDJ01002301">
    <property type="protein sequence ID" value="KRX30663.1"/>
    <property type="molecule type" value="Genomic_DNA"/>
</dbReference>
<keyword evidence="2" id="KW-1185">Reference proteome</keyword>
<accession>A0A0V0SWB6</accession>
<name>A0A0V0SWB6_9BILA</name>